<evidence type="ECO:0000259" key="7">
    <source>
        <dbReference type="Pfam" id="PF04321"/>
    </source>
</evidence>
<dbReference type="GO" id="GO:0008831">
    <property type="term" value="F:dTDP-4-dehydrorhamnose reductase activity"/>
    <property type="evidence" value="ECO:0007669"/>
    <property type="project" value="UniProtKB-EC"/>
</dbReference>
<dbReference type="GO" id="GO:0006556">
    <property type="term" value="P:S-adenosylmethionine biosynthetic process"/>
    <property type="evidence" value="ECO:0007669"/>
    <property type="project" value="TreeGrafter"/>
</dbReference>
<evidence type="ECO:0000256" key="6">
    <source>
        <dbReference type="RuleBase" id="RU364082"/>
    </source>
</evidence>
<keyword evidence="6" id="KW-0560">Oxidoreductase</keyword>
<evidence type="ECO:0000256" key="5">
    <source>
        <dbReference type="ARBA" id="ARBA00048200"/>
    </source>
</evidence>
<dbReference type="AlphaFoldDB" id="K5E3F4"/>
<dbReference type="PATRIC" id="fig|993517.3.peg.4780"/>
<feature type="domain" description="RmlD-like substrate binding" evidence="7">
    <location>
        <begin position="2"/>
        <end position="285"/>
    </location>
</feature>
<comment type="similarity">
    <text evidence="2 6">Belongs to the dTDP-4-dehydrorhamnose reductase family.</text>
</comment>
<dbReference type="InterPro" id="IPR036291">
    <property type="entry name" value="NAD(P)-bd_dom_sf"/>
</dbReference>
<comment type="caution">
    <text evidence="8">The sequence shown here is derived from an EMBL/GenBank/DDBJ whole genome shotgun (WGS) entry which is preliminary data.</text>
</comment>
<keyword evidence="6" id="KW-0521">NADP</keyword>
<dbReference type="Gene3D" id="3.40.50.720">
    <property type="entry name" value="NAD(P)-binding Rossmann-like Domain"/>
    <property type="match status" value="1"/>
</dbReference>
<dbReference type="InterPro" id="IPR005913">
    <property type="entry name" value="dTDP_dehydrorham_reduct"/>
</dbReference>
<evidence type="ECO:0000256" key="1">
    <source>
        <dbReference type="ARBA" id="ARBA00004781"/>
    </source>
</evidence>
<dbReference type="EC" id="1.1.1.133" evidence="3 6"/>
<name>K5E3F4_RHOBT</name>
<comment type="function">
    <text evidence="6">Catalyzes the reduction of dTDP-6-deoxy-L-lyxo-4-hexulose to yield dTDP-L-rhamnose.</text>
</comment>
<comment type="catalytic activity">
    <reaction evidence="5">
        <text>dTDP-beta-L-rhamnose + NADP(+) = dTDP-4-dehydro-beta-L-rhamnose + NADPH + H(+)</text>
        <dbReference type="Rhea" id="RHEA:21796"/>
        <dbReference type="ChEBI" id="CHEBI:15378"/>
        <dbReference type="ChEBI" id="CHEBI:57510"/>
        <dbReference type="ChEBI" id="CHEBI:57783"/>
        <dbReference type="ChEBI" id="CHEBI:58349"/>
        <dbReference type="ChEBI" id="CHEBI:62830"/>
        <dbReference type="EC" id="1.1.1.133"/>
    </reaction>
</comment>
<dbReference type="Proteomes" id="UP000007993">
    <property type="component" value="Unassembled WGS sequence"/>
</dbReference>
<comment type="pathway">
    <text evidence="1 6">Carbohydrate biosynthesis; dTDP-L-rhamnose biosynthesis.</text>
</comment>
<proteinExistence type="inferred from homology"/>
<dbReference type="GO" id="GO:0048269">
    <property type="term" value="C:methionine adenosyltransferase complex"/>
    <property type="evidence" value="ECO:0007669"/>
    <property type="project" value="TreeGrafter"/>
</dbReference>
<dbReference type="PANTHER" id="PTHR10491">
    <property type="entry name" value="DTDP-4-DEHYDRORHAMNOSE REDUCTASE"/>
    <property type="match status" value="1"/>
</dbReference>
<accession>K5E3F4</accession>
<dbReference type="GO" id="GO:0048270">
    <property type="term" value="F:methionine adenosyltransferase regulator activity"/>
    <property type="evidence" value="ECO:0007669"/>
    <property type="project" value="TreeGrafter"/>
</dbReference>
<dbReference type="RefSeq" id="WP_007333931.1">
    <property type="nucleotide sequence ID" value="NZ_AMCW01000129.1"/>
</dbReference>
<evidence type="ECO:0000256" key="2">
    <source>
        <dbReference type="ARBA" id="ARBA00010944"/>
    </source>
</evidence>
<evidence type="ECO:0000313" key="8">
    <source>
        <dbReference type="EMBL" id="EKK00291.1"/>
    </source>
</evidence>
<protein>
    <recommendedName>
        <fullName evidence="4 6">dTDP-4-dehydrorhamnose reductase</fullName>
        <ecNumber evidence="3 6">1.1.1.133</ecNumber>
    </recommendedName>
</protein>
<dbReference type="PANTHER" id="PTHR10491:SF4">
    <property type="entry name" value="METHIONINE ADENOSYLTRANSFERASE 2 SUBUNIT BETA"/>
    <property type="match status" value="1"/>
</dbReference>
<reference evidence="8 9" key="1">
    <citation type="journal article" date="2013" name="Mar. Genomics">
        <title>Expression of sulfatases in Rhodopirellula baltica and the diversity of sulfatases in the genus Rhodopirellula.</title>
        <authorList>
            <person name="Wegner C.E."/>
            <person name="Richter-Heitmann T."/>
            <person name="Klindworth A."/>
            <person name="Klockow C."/>
            <person name="Richter M."/>
            <person name="Achstetter T."/>
            <person name="Glockner F.O."/>
            <person name="Harder J."/>
        </authorList>
    </citation>
    <scope>NUCLEOTIDE SEQUENCE [LARGE SCALE GENOMIC DNA]</scope>
    <source>
        <strain evidence="8 9">SH28</strain>
    </source>
</reference>
<organism evidence="8 9">
    <name type="scientific">Rhodopirellula baltica SH28</name>
    <dbReference type="NCBI Taxonomy" id="993517"/>
    <lineage>
        <taxon>Bacteria</taxon>
        <taxon>Pseudomonadati</taxon>
        <taxon>Planctomycetota</taxon>
        <taxon>Planctomycetia</taxon>
        <taxon>Pirellulales</taxon>
        <taxon>Pirellulaceae</taxon>
        <taxon>Rhodopirellula</taxon>
    </lineage>
</organism>
<gene>
    <name evidence="8" type="ORF">RBSH_04394</name>
</gene>
<dbReference type="Pfam" id="PF04321">
    <property type="entry name" value="RmlD_sub_bind"/>
    <property type="match status" value="1"/>
</dbReference>
<dbReference type="EMBL" id="AMCW01000129">
    <property type="protein sequence ID" value="EKK00291.1"/>
    <property type="molecule type" value="Genomic_DNA"/>
</dbReference>
<dbReference type="InterPro" id="IPR029903">
    <property type="entry name" value="RmlD-like-bd"/>
</dbReference>
<sequence length="292" mass="32619">MILLLGSTGYVGGAFQKRLDQLGMPYRALSRAQHDYTDLDTLVDVIRESKATFLINSAGYTGKPNVDACELHKSECLDGNAILPGTVRSACEHTGIPWGHVSSGCIYTGRRADGDGFTEADSPNFSFRTNNCSWYSGTKALGEEVLEDAENTYVWRLRIPFNHQDSPRNYLSKLVRYERLLQAENSISHLDDFVSACITCWTKQVPFGTYNVTNTGSVTTKQVTELIQKHLLPEKKYDFFESEAEFMQIAAKTPRSNCVMDNSKLLATGIQMRNVEDAIVASLDQWRASSDE</sequence>
<evidence type="ECO:0000256" key="4">
    <source>
        <dbReference type="ARBA" id="ARBA00017099"/>
    </source>
</evidence>
<evidence type="ECO:0000313" key="9">
    <source>
        <dbReference type="Proteomes" id="UP000007993"/>
    </source>
</evidence>
<dbReference type="SUPFAM" id="SSF51735">
    <property type="entry name" value="NAD(P)-binding Rossmann-fold domains"/>
    <property type="match status" value="1"/>
</dbReference>
<evidence type="ECO:0000256" key="3">
    <source>
        <dbReference type="ARBA" id="ARBA00012929"/>
    </source>
</evidence>